<evidence type="ECO:0000256" key="2">
    <source>
        <dbReference type="ARBA" id="ARBA00022448"/>
    </source>
</evidence>
<comment type="subcellular location">
    <subcellularLocation>
        <location evidence="1 7">Cell outer membrane</location>
        <topology evidence="1 7">Multi-pass membrane protein</topology>
    </subcellularLocation>
</comment>
<dbReference type="PROSITE" id="PS52016">
    <property type="entry name" value="TONB_DEPENDENT_REC_3"/>
    <property type="match status" value="1"/>
</dbReference>
<dbReference type="NCBIfam" id="TIGR04057">
    <property type="entry name" value="SusC_RagA_signa"/>
    <property type="match status" value="1"/>
</dbReference>
<comment type="caution">
    <text evidence="9">The sequence shown here is derived from an EMBL/GenBank/DDBJ whole genome shotgun (WGS) entry which is preliminary data.</text>
</comment>
<keyword evidence="2 7" id="KW-0813">Transport</keyword>
<evidence type="ECO:0000256" key="7">
    <source>
        <dbReference type="PROSITE-ProRule" id="PRU01360"/>
    </source>
</evidence>
<dbReference type="Gene3D" id="2.170.130.10">
    <property type="entry name" value="TonB-dependent receptor, plug domain"/>
    <property type="match status" value="1"/>
</dbReference>
<dbReference type="NCBIfam" id="TIGR04056">
    <property type="entry name" value="OMP_RagA_SusC"/>
    <property type="match status" value="1"/>
</dbReference>
<evidence type="ECO:0000256" key="6">
    <source>
        <dbReference type="ARBA" id="ARBA00023237"/>
    </source>
</evidence>
<dbReference type="AlphaFoldDB" id="U2IZP6"/>
<proteinExistence type="inferred from homology"/>
<dbReference type="InterPro" id="IPR023996">
    <property type="entry name" value="TonB-dep_OMP_SusC/RagA"/>
</dbReference>
<evidence type="ECO:0000256" key="4">
    <source>
        <dbReference type="ARBA" id="ARBA00022692"/>
    </source>
</evidence>
<organism evidence="9 10">
    <name type="scientific">Sphingobacterium paucimobilis HER1398</name>
    <dbReference type="NCBI Taxonomy" id="1346330"/>
    <lineage>
        <taxon>Bacteria</taxon>
        <taxon>Pseudomonadati</taxon>
        <taxon>Bacteroidota</taxon>
        <taxon>Sphingobacteriia</taxon>
        <taxon>Sphingobacteriales</taxon>
        <taxon>Sphingobacteriaceae</taxon>
        <taxon>Sphingobacterium</taxon>
    </lineage>
</organism>
<protein>
    <recommendedName>
        <fullName evidence="8">TonB-dependent receptor plug domain-containing protein</fullName>
    </recommendedName>
</protein>
<dbReference type="Pfam" id="PF07715">
    <property type="entry name" value="Plug"/>
    <property type="match status" value="1"/>
</dbReference>
<accession>U2IZP6</accession>
<reference evidence="9 10" key="1">
    <citation type="journal article" date="2013" name="Genome Announc.">
        <title>The Draft Genome Sequence of Sphingomonas paucimobilis Strain HER1398 (Proteobacteria), Host to the Giant PAU Phage, Indicates That It Is a Member of the Genus Sphingobacterium (Bacteroidetes).</title>
        <authorList>
            <person name="White R.A.III."/>
            <person name="Suttle C.A."/>
        </authorList>
    </citation>
    <scope>NUCLEOTIDE SEQUENCE [LARGE SCALE GENOMIC DNA]</scope>
    <source>
        <strain evidence="9 10">HER1398</strain>
    </source>
</reference>
<dbReference type="STRING" id="1346330.M472_05190"/>
<dbReference type="Pfam" id="PF13715">
    <property type="entry name" value="CarbopepD_reg_2"/>
    <property type="match status" value="1"/>
</dbReference>
<sequence>MKQFTFRKNWRWSGIPVVKQVGTALFCLYLMQSTPGFSYAQTLNVEAKQKSLSQIFESLKKDSGYHFFWEGGDFSGTRVDVSVKGDIKEVLDALFEGLPLDYTLHKKTVIIKSNPNNMRKAVKQDVVGRIIDEKGEAIAGAIIKYSSSGKYATVVTDAKGSFRITAAKFPVHLQISYLGYKPQDYVVEAANQPVLVQLRVAETQIEDVDIVYTGYQSISRENTTGASAGVKEEEIERRNNSSLDNILENSVPGLNSYTTPDGKADMRVRGGSSLRAGTAPLMVVDGFPATIMPDVNEITDIRVLKDAAAAAIWGSQASNGVIVITTKKGKIGGPVIQYAGNLRVQMRPDYSALQRANAAQVIDYEKEQYDKGYINSSRFRGTSAGYSQSIGIINAYDRNEIDLAERDRQLGLLAEMDNQSQVDDLLLRNAVNQKHFLSISGGSDRFSYYTGANFDYSVAGTRGTQDKNMVLTNRMTYKLADFVSLRSNIAMEYGWGNQGYSSLMEEIRKLQPYQMLKDENGNLVNNYFGYNKIENDRLLGLGYLDYGMNLVQETNLANNRTSGFGVRSIFGLDWKIIDGLTVSNDFVYERLGGRQRNLNDEQSLFTRNLINRFTTYDATTKKYEKMIPIGDVLDVTNSSSRRIASRNQANYQKTLLDKHYINVLVGFDISKYITDDTQQRLLGYNDELNSSQDIDAKVLAKGIRDWENKLQSYYASSYNQMRFKENREYSFYSTLAYTYDRRYTISGSFRNDYSNLFGADPKLRKTPLWSVGGKWLAHNEAFFNTDFISELSFRTTVGVTGNFDRDGQTTTYLTATRFFNTIADSFVARLQTPPNDKLRWESTRTVNAGVDVGVLHNRFTLSLDYYDKYSYDLLGSQTLDPTVGLTNASINAAELSNKGLELGLTAGIIRNKEFSWDTRVNFAYNKSNVLYNRITDTNPVINRPRNVVPYLEGYERESLWSYRWAGLDEQGRPQTYDENGDKVLEPVLASLELNGTSRPLYSGSWNNEFMYKGFNLSIFTVFNAGQKARMEMPSMDGYATNSAYNNKIANRWKQAGDEQKTDIPALVSQDDFDEYGQSIMRLATLSSNSVFDASFLRIREIQLGYTVSDRKILRQLPFKSIRAVAQINNVYLWKANKSGIDPEAVSGATYQLPQPKVVTFGLNFTL</sequence>
<dbReference type="Gene3D" id="2.60.40.1120">
    <property type="entry name" value="Carboxypeptidase-like, regulatory domain"/>
    <property type="match status" value="1"/>
</dbReference>
<dbReference type="InterPro" id="IPR037066">
    <property type="entry name" value="Plug_dom_sf"/>
</dbReference>
<evidence type="ECO:0000256" key="1">
    <source>
        <dbReference type="ARBA" id="ARBA00004571"/>
    </source>
</evidence>
<dbReference type="OrthoDB" id="9768177at2"/>
<evidence type="ECO:0000313" key="9">
    <source>
        <dbReference type="EMBL" id="ERJ58154.1"/>
    </source>
</evidence>
<dbReference type="InterPro" id="IPR023997">
    <property type="entry name" value="TonB-dep_OMP_SusC/RagA_CS"/>
</dbReference>
<dbReference type="SUPFAM" id="SSF49464">
    <property type="entry name" value="Carboxypeptidase regulatory domain-like"/>
    <property type="match status" value="1"/>
</dbReference>
<evidence type="ECO:0000259" key="8">
    <source>
        <dbReference type="Pfam" id="PF07715"/>
    </source>
</evidence>
<dbReference type="Proteomes" id="UP000016584">
    <property type="component" value="Unassembled WGS sequence"/>
</dbReference>
<evidence type="ECO:0000256" key="5">
    <source>
        <dbReference type="ARBA" id="ARBA00023136"/>
    </source>
</evidence>
<dbReference type="RefSeq" id="WP_021071635.1">
    <property type="nucleotide sequence ID" value="NZ_ATDL01000018.1"/>
</dbReference>
<keyword evidence="4 7" id="KW-0812">Transmembrane</keyword>
<dbReference type="InterPro" id="IPR008969">
    <property type="entry name" value="CarboxyPept-like_regulatory"/>
</dbReference>
<dbReference type="Gene3D" id="2.40.170.20">
    <property type="entry name" value="TonB-dependent receptor, beta-barrel domain"/>
    <property type="match status" value="1"/>
</dbReference>
<dbReference type="InterPro" id="IPR036942">
    <property type="entry name" value="Beta-barrel_TonB_sf"/>
</dbReference>
<keyword evidence="10" id="KW-1185">Reference proteome</keyword>
<dbReference type="InterPro" id="IPR012910">
    <property type="entry name" value="Plug_dom"/>
</dbReference>
<dbReference type="SUPFAM" id="SSF56935">
    <property type="entry name" value="Porins"/>
    <property type="match status" value="1"/>
</dbReference>
<feature type="domain" description="TonB-dependent receptor plug" evidence="8">
    <location>
        <begin position="221"/>
        <end position="321"/>
    </location>
</feature>
<name>U2IZP6_9SPHI</name>
<dbReference type="eggNOG" id="COG1629">
    <property type="taxonomic scope" value="Bacteria"/>
</dbReference>
<evidence type="ECO:0000313" key="10">
    <source>
        <dbReference type="Proteomes" id="UP000016584"/>
    </source>
</evidence>
<dbReference type="EMBL" id="ATDL01000018">
    <property type="protein sequence ID" value="ERJ58154.1"/>
    <property type="molecule type" value="Genomic_DNA"/>
</dbReference>
<dbReference type="InterPro" id="IPR039426">
    <property type="entry name" value="TonB-dep_rcpt-like"/>
</dbReference>
<dbReference type="PATRIC" id="fig|1346330.5.peg.3496"/>
<gene>
    <name evidence="9" type="ORF">M472_05190</name>
</gene>
<comment type="similarity">
    <text evidence="7">Belongs to the TonB-dependent receptor family.</text>
</comment>
<keyword evidence="6 7" id="KW-0998">Cell outer membrane</keyword>
<keyword evidence="5 7" id="KW-0472">Membrane</keyword>
<keyword evidence="3 7" id="KW-1134">Transmembrane beta strand</keyword>
<dbReference type="GO" id="GO:0009279">
    <property type="term" value="C:cell outer membrane"/>
    <property type="evidence" value="ECO:0007669"/>
    <property type="project" value="UniProtKB-SubCell"/>
</dbReference>
<evidence type="ECO:0000256" key="3">
    <source>
        <dbReference type="ARBA" id="ARBA00022452"/>
    </source>
</evidence>